<sequence length="128" mass="15384">MSEKWISKILGDPYRPLFTHPTKNNPRSLKFYVRNYSVIPIVMLAIADMCWLTFCSVQGFIRTNVVLTRWDRTQRDMIDLLIKPRNRKFLTFNQTFPVQQDLYDTYKKMEEAEQEECEEDSIPPRQEE</sequence>
<keyword evidence="1" id="KW-1133">Transmembrane helix</keyword>
<protein>
    <submittedName>
        <fullName evidence="2">Uncharacterized protein LOC114332479</fullName>
    </submittedName>
</protein>
<keyword evidence="1" id="KW-0812">Transmembrane</keyword>
<gene>
    <name evidence="2" type="primary">LOC114332479</name>
</gene>
<dbReference type="KEGG" id="dvv:114332479"/>
<proteinExistence type="predicted"/>
<evidence type="ECO:0000313" key="2">
    <source>
        <dbReference type="RefSeq" id="XP_028138076.1"/>
    </source>
</evidence>
<dbReference type="RefSeq" id="XP_028138076.1">
    <property type="nucleotide sequence ID" value="XM_028282275.1"/>
</dbReference>
<name>A0A6P7FPF3_DIAVI</name>
<dbReference type="AlphaFoldDB" id="A0A6P7FPF3"/>
<organism evidence="2">
    <name type="scientific">Diabrotica virgifera virgifera</name>
    <name type="common">western corn rootworm</name>
    <dbReference type="NCBI Taxonomy" id="50390"/>
    <lineage>
        <taxon>Eukaryota</taxon>
        <taxon>Metazoa</taxon>
        <taxon>Ecdysozoa</taxon>
        <taxon>Arthropoda</taxon>
        <taxon>Hexapoda</taxon>
        <taxon>Insecta</taxon>
        <taxon>Pterygota</taxon>
        <taxon>Neoptera</taxon>
        <taxon>Endopterygota</taxon>
        <taxon>Coleoptera</taxon>
        <taxon>Polyphaga</taxon>
        <taxon>Cucujiformia</taxon>
        <taxon>Chrysomeloidea</taxon>
        <taxon>Chrysomelidae</taxon>
        <taxon>Galerucinae</taxon>
        <taxon>Diabroticina</taxon>
        <taxon>Diabroticites</taxon>
        <taxon>Diabrotica</taxon>
    </lineage>
</organism>
<dbReference type="InParanoid" id="A0A6P7FPF3"/>
<dbReference type="OrthoDB" id="6742350at2759"/>
<keyword evidence="1" id="KW-0472">Membrane</keyword>
<accession>A0A6P7FPF3</accession>
<reference evidence="2" key="1">
    <citation type="submission" date="2025-08" db="UniProtKB">
        <authorList>
            <consortium name="RefSeq"/>
        </authorList>
    </citation>
    <scope>IDENTIFICATION</scope>
    <source>
        <tissue evidence="2">Whole insect</tissue>
    </source>
</reference>
<feature type="transmembrane region" description="Helical" evidence="1">
    <location>
        <begin position="36"/>
        <end position="54"/>
    </location>
</feature>
<evidence type="ECO:0000256" key="1">
    <source>
        <dbReference type="SAM" id="Phobius"/>
    </source>
</evidence>